<proteinExistence type="predicted"/>
<dbReference type="InterPro" id="IPR044922">
    <property type="entry name" value="DUF2063_N_sf"/>
</dbReference>
<evidence type="ECO:0000313" key="3">
    <source>
        <dbReference type="EMBL" id="MBB3046704.1"/>
    </source>
</evidence>
<keyword evidence="4" id="KW-1185">Reference proteome</keyword>
<name>A0A7W4W3G8_9GAMM</name>
<dbReference type="InterPro" id="IPR018640">
    <property type="entry name" value="DUF2063"/>
</dbReference>
<gene>
    <name evidence="3" type="ORF">FHR99_000940</name>
</gene>
<dbReference type="Gene3D" id="1.10.150.690">
    <property type="entry name" value="DUF2063"/>
    <property type="match status" value="1"/>
</dbReference>
<dbReference type="EMBL" id="JACHWY010000001">
    <property type="protein sequence ID" value="MBB3046704.1"/>
    <property type="molecule type" value="Genomic_DNA"/>
</dbReference>
<comment type="caution">
    <text evidence="3">The sequence shown here is derived from an EMBL/GenBank/DDBJ whole genome shotgun (WGS) entry which is preliminary data.</text>
</comment>
<evidence type="ECO:0000259" key="2">
    <source>
        <dbReference type="Pfam" id="PF22106"/>
    </source>
</evidence>
<evidence type="ECO:0008006" key="5">
    <source>
        <dbReference type="Google" id="ProtNLM"/>
    </source>
</evidence>
<dbReference type="Proteomes" id="UP000537130">
    <property type="component" value="Unassembled WGS sequence"/>
</dbReference>
<feature type="domain" description="NGO1945-like C-terminal" evidence="2">
    <location>
        <begin position="142"/>
        <end position="236"/>
    </location>
</feature>
<dbReference type="Pfam" id="PF22106">
    <property type="entry name" value="NGO1945_C"/>
    <property type="match status" value="1"/>
</dbReference>
<evidence type="ECO:0000313" key="4">
    <source>
        <dbReference type="Proteomes" id="UP000537130"/>
    </source>
</evidence>
<organism evidence="3 4">
    <name type="scientific">Litorivivens lipolytica</name>
    <dbReference type="NCBI Taxonomy" id="1524264"/>
    <lineage>
        <taxon>Bacteria</taxon>
        <taxon>Pseudomonadati</taxon>
        <taxon>Pseudomonadota</taxon>
        <taxon>Gammaproteobacteria</taxon>
        <taxon>Litorivivens</taxon>
    </lineage>
</organism>
<feature type="domain" description="Putative DNA-binding" evidence="1">
    <location>
        <begin position="5"/>
        <end position="91"/>
    </location>
</feature>
<evidence type="ECO:0000259" key="1">
    <source>
        <dbReference type="Pfam" id="PF09836"/>
    </source>
</evidence>
<dbReference type="Pfam" id="PF09836">
    <property type="entry name" value="DUF2063"/>
    <property type="match status" value="1"/>
</dbReference>
<protein>
    <recommendedName>
        <fullName evidence="5">DNA-binding domain-containing protein</fullName>
    </recommendedName>
</protein>
<sequence length="247" mass="28268">MHFQQIQRSLTAHLRDPDKRDGPKGIESRRLGIYRDLIYNNIESFLSSGFPVLRSLYSDERWHVLVRDFVREHTCHSPYFLEISEEFLAYLQHERDERAGDPAFLPELAHYEWVELALDVAPDEVVEADPEGDLMAARPVLSPHAWPLVYRFPVHLIGEAFQPEEAPAEPTFLVVYRTPALAIEFMEINAVTYRLLALLEDTRSGREALAALANELQHNDPSQLEQFGADLLRQLRDAHILLGAACS</sequence>
<reference evidence="3 4" key="1">
    <citation type="submission" date="2020-08" db="EMBL/GenBank/DDBJ databases">
        <title>Genomic Encyclopedia of Type Strains, Phase III (KMG-III): the genomes of soil and plant-associated and newly described type strains.</title>
        <authorList>
            <person name="Whitman W."/>
        </authorList>
    </citation>
    <scope>NUCLEOTIDE SEQUENCE [LARGE SCALE GENOMIC DNA]</scope>
    <source>
        <strain evidence="3 4">CECT 8654</strain>
    </source>
</reference>
<dbReference type="InterPro" id="IPR054098">
    <property type="entry name" value="NGO1945-like_C"/>
</dbReference>
<accession>A0A7W4W3G8</accession>
<dbReference type="Gene3D" id="3.90.930.50">
    <property type="match status" value="1"/>
</dbReference>
<dbReference type="AlphaFoldDB" id="A0A7W4W3G8"/>
<dbReference type="RefSeq" id="WP_183409383.1">
    <property type="nucleotide sequence ID" value="NZ_JACHWY010000001.1"/>
</dbReference>